<dbReference type="RefSeq" id="WP_343840197.1">
    <property type="nucleotide sequence ID" value="NZ_BAAAEI010000001.1"/>
</dbReference>
<proteinExistence type="predicted"/>
<evidence type="ECO:0000313" key="3">
    <source>
        <dbReference type="Proteomes" id="UP001501757"/>
    </source>
</evidence>
<sequence length="304" mass="34456">MRTVLIVLTSLLFCLSSVCQETPAPHRFTWAINDAPPFHIHSGKYQGQGFCDVLVNQMQKYIPGQHELLNLPPARIAKLREQGAPLCFPCMIKRQDTSSTRYSDATLYYQPHKIITNPSIAASMQTEFGLPVPLTQLLQDQRFSFGRPLGRQYGAQLQPVIDQYADQSKVHTQLSGPQPTMTALRLVANGKLDYSLDYRVIGRHFELTEHGELTYLDIQENQNNPIIGAVGCSNSEWGKESIARINQALPLVLRSEAYLRNLDFWFAADNQDFWHRYRHQVLGESDDKALVSGISPAHRHNARQ</sequence>
<feature type="signal peptide" evidence="1">
    <location>
        <begin position="1"/>
        <end position="19"/>
    </location>
</feature>
<dbReference type="Proteomes" id="UP001501757">
    <property type="component" value="Unassembled WGS sequence"/>
</dbReference>
<accession>A0ABP3GCH8</accession>
<feature type="chain" id="PRO_5045194926" description="Solute-binding protein family 3/N-terminal domain-containing protein" evidence="1">
    <location>
        <begin position="20"/>
        <end position="304"/>
    </location>
</feature>
<reference evidence="3" key="1">
    <citation type="journal article" date="2019" name="Int. J. Syst. Evol. Microbiol.">
        <title>The Global Catalogue of Microorganisms (GCM) 10K type strain sequencing project: providing services to taxonomists for standard genome sequencing and annotation.</title>
        <authorList>
            <consortium name="The Broad Institute Genomics Platform"/>
            <consortium name="The Broad Institute Genome Sequencing Center for Infectious Disease"/>
            <person name="Wu L."/>
            <person name="Ma J."/>
        </authorList>
    </citation>
    <scope>NUCLEOTIDE SEQUENCE [LARGE SCALE GENOMIC DNA]</scope>
    <source>
        <strain evidence="3">JCM 13378</strain>
    </source>
</reference>
<organism evidence="2 3">
    <name type="scientific">Bowmanella denitrificans</name>
    <dbReference type="NCBI Taxonomy" id="366582"/>
    <lineage>
        <taxon>Bacteria</taxon>
        <taxon>Pseudomonadati</taxon>
        <taxon>Pseudomonadota</taxon>
        <taxon>Gammaproteobacteria</taxon>
        <taxon>Alteromonadales</taxon>
        <taxon>Alteromonadaceae</taxon>
        <taxon>Bowmanella</taxon>
    </lineage>
</organism>
<keyword evidence="3" id="KW-1185">Reference proteome</keyword>
<dbReference type="EMBL" id="BAAAEI010000001">
    <property type="protein sequence ID" value="GAA0339714.1"/>
    <property type="molecule type" value="Genomic_DNA"/>
</dbReference>
<keyword evidence="1" id="KW-0732">Signal</keyword>
<gene>
    <name evidence="2" type="ORF">GCM10009092_00230</name>
</gene>
<name>A0ABP3GCH8_9ALTE</name>
<evidence type="ECO:0000313" key="2">
    <source>
        <dbReference type="EMBL" id="GAA0339714.1"/>
    </source>
</evidence>
<protein>
    <recommendedName>
        <fullName evidence="4">Solute-binding protein family 3/N-terminal domain-containing protein</fullName>
    </recommendedName>
</protein>
<evidence type="ECO:0000256" key="1">
    <source>
        <dbReference type="SAM" id="SignalP"/>
    </source>
</evidence>
<dbReference type="SUPFAM" id="SSF53850">
    <property type="entry name" value="Periplasmic binding protein-like II"/>
    <property type="match status" value="1"/>
</dbReference>
<evidence type="ECO:0008006" key="4">
    <source>
        <dbReference type="Google" id="ProtNLM"/>
    </source>
</evidence>
<comment type="caution">
    <text evidence="2">The sequence shown here is derived from an EMBL/GenBank/DDBJ whole genome shotgun (WGS) entry which is preliminary data.</text>
</comment>